<name>A0A4C1SGP7_EUMVA</name>
<protein>
    <submittedName>
        <fullName evidence="1">Uncharacterized protein</fullName>
    </submittedName>
</protein>
<accession>A0A4C1SGP7</accession>
<keyword evidence="2" id="KW-1185">Reference proteome</keyword>
<dbReference type="Proteomes" id="UP000299102">
    <property type="component" value="Unassembled WGS sequence"/>
</dbReference>
<organism evidence="1 2">
    <name type="scientific">Eumeta variegata</name>
    <name type="common">Bagworm moth</name>
    <name type="synonym">Eumeta japonica</name>
    <dbReference type="NCBI Taxonomy" id="151549"/>
    <lineage>
        <taxon>Eukaryota</taxon>
        <taxon>Metazoa</taxon>
        <taxon>Ecdysozoa</taxon>
        <taxon>Arthropoda</taxon>
        <taxon>Hexapoda</taxon>
        <taxon>Insecta</taxon>
        <taxon>Pterygota</taxon>
        <taxon>Neoptera</taxon>
        <taxon>Endopterygota</taxon>
        <taxon>Lepidoptera</taxon>
        <taxon>Glossata</taxon>
        <taxon>Ditrysia</taxon>
        <taxon>Tineoidea</taxon>
        <taxon>Psychidae</taxon>
        <taxon>Oiketicinae</taxon>
        <taxon>Eumeta</taxon>
    </lineage>
</organism>
<dbReference type="EMBL" id="BGZK01000005">
    <property type="protein sequence ID" value="GBP00281.1"/>
    <property type="molecule type" value="Genomic_DNA"/>
</dbReference>
<dbReference type="AlphaFoldDB" id="A0A4C1SGP7"/>
<sequence>MRFEQFYGSPRSICLQTERVPRPPLSADLGRAPAAASCRWRFRRVTSERCPASRNVHVTFLVKKMAGQVRVGFANCGFHVMSAELNKDHFIQPLLCRYALYKAHERLTVKYRPSLLSVDGKLCVKKFIEGVVNEIESVCRTRNSVSVNRNGGDNNNGGMPLVRRRSSNFYAVNVRVIGDGKKKNYCCIAILQHNDGPAGPVKCHALTEYRREVAAFAVVFRPVAENSGGPFPSSPAIRYPNPSQGTGNTLVSLLVLCSISVNPLGSMFNSLDRAYFYETYAAYCIVDVTKTTRFLMKTMRARAGTRPIASADPLRTQTHLAVFAPLELLVSRSMRAHNFERVYEES</sequence>
<gene>
    <name evidence="1" type="ORF">EVAR_883_1</name>
</gene>
<reference evidence="1 2" key="1">
    <citation type="journal article" date="2019" name="Commun. Biol.">
        <title>The bagworm genome reveals a unique fibroin gene that provides high tensile strength.</title>
        <authorList>
            <person name="Kono N."/>
            <person name="Nakamura H."/>
            <person name="Ohtoshi R."/>
            <person name="Tomita M."/>
            <person name="Numata K."/>
            <person name="Arakawa K."/>
        </authorList>
    </citation>
    <scope>NUCLEOTIDE SEQUENCE [LARGE SCALE GENOMIC DNA]</scope>
</reference>
<evidence type="ECO:0000313" key="2">
    <source>
        <dbReference type="Proteomes" id="UP000299102"/>
    </source>
</evidence>
<proteinExistence type="predicted"/>
<comment type="caution">
    <text evidence="1">The sequence shown here is derived from an EMBL/GenBank/DDBJ whole genome shotgun (WGS) entry which is preliminary data.</text>
</comment>
<evidence type="ECO:0000313" key="1">
    <source>
        <dbReference type="EMBL" id="GBP00281.1"/>
    </source>
</evidence>